<keyword evidence="7" id="KW-0406">Ion transport</keyword>
<dbReference type="PANTHER" id="PTHR11562:SF17">
    <property type="entry name" value="RE54080P-RELATED"/>
    <property type="match status" value="1"/>
</dbReference>
<feature type="transmembrane region" description="Helical" evidence="9">
    <location>
        <begin position="86"/>
        <end position="105"/>
    </location>
</feature>
<keyword evidence="5" id="KW-0862">Zinc</keyword>
<dbReference type="OrthoDB" id="9809646at2"/>
<evidence type="ECO:0000313" key="13">
    <source>
        <dbReference type="Proteomes" id="UP000295221"/>
    </source>
</evidence>
<feature type="transmembrane region" description="Helical" evidence="9">
    <location>
        <begin position="179"/>
        <end position="198"/>
    </location>
</feature>
<evidence type="ECO:0000256" key="4">
    <source>
        <dbReference type="ARBA" id="ARBA00022692"/>
    </source>
</evidence>
<protein>
    <submittedName>
        <fullName evidence="12">Cobalt-zinc-cadmium efflux system protein</fullName>
    </submittedName>
</protein>
<dbReference type="InterPro" id="IPR002524">
    <property type="entry name" value="Cation_efflux"/>
</dbReference>
<dbReference type="InterPro" id="IPR058533">
    <property type="entry name" value="Cation_efflux_TM"/>
</dbReference>
<feature type="transmembrane region" description="Helical" evidence="9">
    <location>
        <begin position="117"/>
        <end position="140"/>
    </location>
</feature>
<evidence type="ECO:0000256" key="3">
    <source>
        <dbReference type="ARBA" id="ARBA00022448"/>
    </source>
</evidence>
<evidence type="ECO:0000256" key="8">
    <source>
        <dbReference type="ARBA" id="ARBA00023136"/>
    </source>
</evidence>
<dbReference type="SUPFAM" id="SSF161111">
    <property type="entry name" value="Cation efflux protein transmembrane domain-like"/>
    <property type="match status" value="1"/>
</dbReference>
<gene>
    <name evidence="12" type="ORF">EV194_10959</name>
</gene>
<evidence type="ECO:0000256" key="9">
    <source>
        <dbReference type="SAM" id="Phobius"/>
    </source>
</evidence>
<comment type="subcellular location">
    <subcellularLocation>
        <location evidence="1">Membrane</location>
        <topology evidence="1">Multi-pass membrane protein</topology>
    </subcellularLocation>
</comment>
<dbReference type="GO" id="GO:0005385">
    <property type="term" value="F:zinc ion transmembrane transporter activity"/>
    <property type="evidence" value="ECO:0007669"/>
    <property type="project" value="TreeGrafter"/>
</dbReference>
<dbReference type="Pfam" id="PF01545">
    <property type="entry name" value="Cation_efflux"/>
    <property type="match status" value="1"/>
</dbReference>
<evidence type="ECO:0000259" key="11">
    <source>
        <dbReference type="Pfam" id="PF16916"/>
    </source>
</evidence>
<evidence type="ECO:0000256" key="7">
    <source>
        <dbReference type="ARBA" id="ARBA00023065"/>
    </source>
</evidence>
<dbReference type="RefSeq" id="WP_132434260.1">
    <property type="nucleotide sequence ID" value="NZ_SLWK01000009.1"/>
</dbReference>
<keyword evidence="13" id="KW-1185">Reference proteome</keyword>
<dbReference type="InterPro" id="IPR027470">
    <property type="entry name" value="Cation_efflux_CTD"/>
</dbReference>
<dbReference type="AlphaFoldDB" id="A0A4R2GGM4"/>
<feature type="transmembrane region" description="Helical" evidence="9">
    <location>
        <begin position="152"/>
        <end position="173"/>
    </location>
</feature>
<dbReference type="InterPro" id="IPR027469">
    <property type="entry name" value="Cation_efflux_TMD_sf"/>
</dbReference>
<feature type="domain" description="Cation efflux protein transmembrane" evidence="10">
    <location>
        <begin position="19"/>
        <end position="207"/>
    </location>
</feature>
<keyword evidence="6 9" id="KW-1133">Transmembrane helix</keyword>
<evidence type="ECO:0000259" key="10">
    <source>
        <dbReference type="Pfam" id="PF01545"/>
    </source>
</evidence>
<feature type="transmembrane region" description="Helical" evidence="9">
    <location>
        <begin position="45"/>
        <end position="65"/>
    </location>
</feature>
<accession>A0A4R2GGM4</accession>
<keyword evidence="8 9" id="KW-0472">Membrane</keyword>
<comment type="similarity">
    <text evidence="2">Belongs to the cation diffusion facilitator (CDF) transporter (TC 2.A.4) family. SLC30A subfamily.</text>
</comment>
<dbReference type="SUPFAM" id="SSF160240">
    <property type="entry name" value="Cation efflux protein cytoplasmic domain-like"/>
    <property type="match status" value="1"/>
</dbReference>
<dbReference type="EMBL" id="SLWK01000009">
    <property type="protein sequence ID" value="TCO07241.1"/>
    <property type="molecule type" value="Genomic_DNA"/>
</dbReference>
<name>A0A4R2GGM4_9BACT</name>
<keyword evidence="3" id="KW-0813">Transport</keyword>
<dbReference type="InterPro" id="IPR050681">
    <property type="entry name" value="CDF/SLC30A"/>
</dbReference>
<comment type="caution">
    <text evidence="12">The sequence shown here is derived from an EMBL/GenBank/DDBJ whole genome shotgun (WGS) entry which is preliminary data.</text>
</comment>
<reference evidence="12 13" key="1">
    <citation type="submission" date="2019-03" db="EMBL/GenBank/DDBJ databases">
        <title>Genomic Encyclopedia of Type Strains, Phase IV (KMG-IV): sequencing the most valuable type-strain genomes for metagenomic binning, comparative biology and taxonomic classification.</title>
        <authorList>
            <person name="Goeker M."/>
        </authorList>
    </citation>
    <scope>NUCLEOTIDE SEQUENCE [LARGE SCALE GENOMIC DNA]</scope>
    <source>
        <strain evidence="12 13">DSM 24179</strain>
    </source>
</reference>
<evidence type="ECO:0000313" key="12">
    <source>
        <dbReference type="EMBL" id="TCO07241.1"/>
    </source>
</evidence>
<dbReference type="PANTHER" id="PTHR11562">
    <property type="entry name" value="CATION EFFLUX PROTEIN/ ZINC TRANSPORTER"/>
    <property type="match status" value="1"/>
</dbReference>
<dbReference type="NCBIfam" id="TIGR01297">
    <property type="entry name" value="CDF"/>
    <property type="match status" value="1"/>
</dbReference>
<dbReference type="Proteomes" id="UP000295221">
    <property type="component" value="Unassembled WGS sequence"/>
</dbReference>
<proteinExistence type="inferred from homology"/>
<dbReference type="InterPro" id="IPR036837">
    <property type="entry name" value="Cation_efflux_CTD_sf"/>
</dbReference>
<evidence type="ECO:0000256" key="1">
    <source>
        <dbReference type="ARBA" id="ARBA00004141"/>
    </source>
</evidence>
<dbReference type="Pfam" id="PF16916">
    <property type="entry name" value="ZT_dimer"/>
    <property type="match status" value="1"/>
</dbReference>
<dbReference type="GO" id="GO:0005886">
    <property type="term" value="C:plasma membrane"/>
    <property type="evidence" value="ECO:0007669"/>
    <property type="project" value="TreeGrafter"/>
</dbReference>
<evidence type="ECO:0000256" key="6">
    <source>
        <dbReference type="ARBA" id="ARBA00022989"/>
    </source>
</evidence>
<dbReference type="Gene3D" id="1.20.1510.10">
    <property type="entry name" value="Cation efflux protein transmembrane domain"/>
    <property type="match status" value="1"/>
</dbReference>
<sequence>MGHHHHTKEKKDPGVRKRLKVAFVLNFSFTIIEFIGGVYTNSMAIISDAIHDLGDTVAIGSALWLEKVATKKRDSKYSYGYKRFSTLGALLTSLILLVGSVIIIYEAIPRLIAPQPVLAMGMMWLAVLGIVFNGIAVLRLRGGNASLNNRAVMLHLMEDVFGWFAILIGSIIIKLTGWYWIDPILSLVVAAYILFNVFKNLRSILRVFLQSVPDNFDAAKLEAQLLTISGVKEVHDIHTWTMDGNYHVLSLHLVVEHGSTIEQLIQMRSLANSKVKDFGIHHPTIALEFEDEICDICE</sequence>
<feature type="transmembrane region" description="Helical" evidence="9">
    <location>
        <begin position="21"/>
        <end position="39"/>
    </location>
</feature>
<evidence type="ECO:0000256" key="5">
    <source>
        <dbReference type="ARBA" id="ARBA00022906"/>
    </source>
</evidence>
<feature type="domain" description="Cation efflux protein cytoplasmic" evidence="11">
    <location>
        <begin position="213"/>
        <end position="284"/>
    </location>
</feature>
<keyword evidence="5" id="KW-0864">Zinc transport</keyword>
<keyword evidence="4 9" id="KW-0812">Transmembrane</keyword>
<organism evidence="12 13">
    <name type="scientific">Natronoflexus pectinivorans</name>
    <dbReference type="NCBI Taxonomy" id="682526"/>
    <lineage>
        <taxon>Bacteria</taxon>
        <taxon>Pseudomonadati</taxon>
        <taxon>Bacteroidota</taxon>
        <taxon>Bacteroidia</taxon>
        <taxon>Marinilabiliales</taxon>
        <taxon>Marinilabiliaceae</taxon>
        <taxon>Natronoflexus</taxon>
    </lineage>
</organism>
<evidence type="ECO:0000256" key="2">
    <source>
        <dbReference type="ARBA" id="ARBA00008873"/>
    </source>
</evidence>